<dbReference type="RefSeq" id="XP_015897287.1">
    <property type="nucleotide sequence ID" value="XM_016041801.3"/>
</dbReference>
<dbReference type="Proteomes" id="UP001652623">
    <property type="component" value="Chromosome 6"/>
</dbReference>
<dbReference type="InterPro" id="IPR044810">
    <property type="entry name" value="WRKY_plant"/>
</dbReference>
<dbReference type="GO" id="GO:0005634">
    <property type="term" value="C:nucleus"/>
    <property type="evidence" value="ECO:0007669"/>
    <property type="project" value="UniProtKB-SubCell"/>
</dbReference>
<keyword evidence="2" id="KW-0805">Transcription regulation</keyword>
<evidence type="ECO:0000256" key="5">
    <source>
        <dbReference type="ARBA" id="ARBA00023242"/>
    </source>
</evidence>
<reference evidence="8" key="1">
    <citation type="submission" date="2025-08" db="UniProtKB">
        <authorList>
            <consortium name="RefSeq"/>
        </authorList>
    </citation>
    <scope>IDENTIFICATION</scope>
    <source>
        <tissue evidence="8">Seedling</tissue>
    </source>
</reference>
<dbReference type="SUPFAM" id="SSF118290">
    <property type="entry name" value="WRKY DNA-binding domain"/>
    <property type="match status" value="1"/>
</dbReference>
<dbReference type="Pfam" id="PF03106">
    <property type="entry name" value="WRKY"/>
    <property type="match status" value="1"/>
</dbReference>
<name>A0A6P4B5D4_ZIZJJ</name>
<dbReference type="GO" id="GO:0003700">
    <property type="term" value="F:DNA-binding transcription factor activity"/>
    <property type="evidence" value="ECO:0007669"/>
    <property type="project" value="InterPro"/>
</dbReference>
<comment type="subcellular location">
    <subcellularLocation>
        <location evidence="1">Nucleus</location>
    </subcellularLocation>
</comment>
<evidence type="ECO:0000256" key="3">
    <source>
        <dbReference type="ARBA" id="ARBA00023125"/>
    </source>
</evidence>
<dbReference type="AlphaFoldDB" id="A0A6P4B5D4"/>
<dbReference type="FunCoup" id="A0A6P4B5D4">
    <property type="interactions" value="216"/>
</dbReference>
<organism evidence="7 8">
    <name type="scientific">Ziziphus jujuba</name>
    <name type="common">Chinese jujube</name>
    <name type="synonym">Ziziphus sativa</name>
    <dbReference type="NCBI Taxonomy" id="326968"/>
    <lineage>
        <taxon>Eukaryota</taxon>
        <taxon>Viridiplantae</taxon>
        <taxon>Streptophyta</taxon>
        <taxon>Embryophyta</taxon>
        <taxon>Tracheophyta</taxon>
        <taxon>Spermatophyta</taxon>
        <taxon>Magnoliopsida</taxon>
        <taxon>eudicotyledons</taxon>
        <taxon>Gunneridae</taxon>
        <taxon>Pentapetalae</taxon>
        <taxon>rosids</taxon>
        <taxon>fabids</taxon>
        <taxon>Rosales</taxon>
        <taxon>Rhamnaceae</taxon>
        <taxon>Paliureae</taxon>
        <taxon>Ziziphus</taxon>
    </lineage>
</organism>
<dbReference type="InParanoid" id="A0A6P4B5D4"/>
<sequence>MDGSWPENLDAIRKMAIEELMKGRELANQLRCVLSKSDDSAGSVKNLLMKIMKSFSTTLSILNVKSSVISQTQADFQVGLPCLVARNSEDSQESCKSNTITIPSKKNRRGCYERRTSLRTWKRDTPTLINDGQAWRKYGQKAILNAKYPRHYFRCEYKNDQGCKATKQVQRIQMNPPLYRTIYYGHHTCEDLKNPEMILECNTSTNPTENTSSIFISFDTSSLTNLKNVQHHPFFSSIKQECKEEKTSCDNEDHNQPPSLSSSDYFVSPDLMAAAGSPEQPMKVLPSTQDFDHEGLVSGMMEYVGLDLDDLHVEC</sequence>
<dbReference type="Gene3D" id="2.20.25.80">
    <property type="entry name" value="WRKY domain"/>
    <property type="match status" value="1"/>
</dbReference>
<dbReference type="InterPro" id="IPR036576">
    <property type="entry name" value="WRKY_dom_sf"/>
</dbReference>
<evidence type="ECO:0000256" key="4">
    <source>
        <dbReference type="ARBA" id="ARBA00023163"/>
    </source>
</evidence>
<evidence type="ECO:0000256" key="2">
    <source>
        <dbReference type="ARBA" id="ARBA00023015"/>
    </source>
</evidence>
<evidence type="ECO:0000313" key="7">
    <source>
        <dbReference type="Proteomes" id="UP001652623"/>
    </source>
</evidence>
<gene>
    <name evidence="8" type="primary">LOC107430925</name>
</gene>
<dbReference type="PROSITE" id="PS50811">
    <property type="entry name" value="WRKY"/>
    <property type="match status" value="1"/>
</dbReference>
<keyword evidence="7" id="KW-1185">Reference proteome</keyword>
<keyword evidence="4" id="KW-0804">Transcription</keyword>
<proteinExistence type="predicted"/>
<accession>A0A6P4B5D4</accession>
<evidence type="ECO:0000256" key="1">
    <source>
        <dbReference type="ARBA" id="ARBA00004123"/>
    </source>
</evidence>
<dbReference type="SMART" id="SM00774">
    <property type="entry name" value="WRKY"/>
    <property type="match status" value="1"/>
</dbReference>
<evidence type="ECO:0000313" key="8">
    <source>
        <dbReference type="RefSeq" id="XP_015897287.1"/>
    </source>
</evidence>
<keyword evidence="5" id="KW-0539">Nucleus</keyword>
<dbReference type="GO" id="GO:0043565">
    <property type="term" value="F:sequence-specific DNA binding"/>
    <property type="evidence" value="ECO:0007669"/>
    <property type="project" value="InterPro"/>
</dbReference>
<dbReference type="PANTHER" id="PTHR31282">
    <property type="entry name" value="WRKY TRANSCRIPTION FACTOR 21-RELATED"/>
    <property type="match status" value="1"/>
</dbReference>
<dbReference type="KEGG" id="zju:107430925"/>
<keyword evidence="3 8" id="KW-0238">DNA-binding</keyword>
<protein>
    <submittedName>
        <fullName evidence="8">WRKY DNA-binding transcription factor 70</fullName>
    </submittedName>
</protein>
<evidence type="ECO:0000259" key="6">
    <source>
        <dbReference type="PROSITE" id="PS50811"/>
    </source>
</evidence>
<feature type="domain" description="WRKY" evidence="6">
    <location>
        <begin position="124"/>
        <end position="187"/>
    </location>
</feature>
<dbReference type="GeneID" id="107430925"/>
<dbReference type="InterPro" id="IPR003657">
    <property type="entry name" value="WRKY_dom"/>
</dbReference>